<dbReference type="Gene3D" id="3.40.190.10">
    <property type="entry name" value="Periplasmic binding protein-like II"/>
    <property type="match status" value="1"/>
</dbReference>
<name>X1TYB6_9ZZZZ</name>
<keyword evidence="4" id="KW-0564">Palmitate</keyword>
<evidence type="ECO:0000256" key="3">
    <source>
        <dbReference type="ARBA" id="ARBA00023136"/>
    </source>
</evidence>
<feature type="non-terminal residue" evidence="6">
    <location>
        <position position="268"/>
    </location>
</feature>
<dbReference type="EMBL" id="BARW01022170">
    <property type="protein sequence ID" value="GAI96371.1"/>
    <property type="molecule type" value="Genomic_DNA"/>
</dbReference>
<evidence type="ECO:0000256" key="2">
    <source>
        <dbReference type="ARBA" id="ARBA00022729"/>
    </source>
</evidence>
<evidence type="ECO:0000256" key="1">
    <source>
        <dbReference type="ARBA" id="ARBA00022475"/>
    </source>
</evidence>
<dbReference type="InterPro" id="IPR050490">
    <property type="entry name" value="Bact_solute-bd_prot1"/>
</dbReference>
<dbReference type="InterPro" id="IPR006059">
    <property type="entry name" value="SBP"/>
</dbReference>
<keyword evidence="2" id="KW-0732">Signal</keyword>
<keyword evidence="5" id="KW-0449">Lipoprotein</keyword>
<evidence type="ECO:0000313" key="6">
    <source>
        <dbReference type="EMBL" id="GAI96371.1"/>
    </source>
</evidence>
<dbReference type="PANTHER" id="PTHR43649:SF33">
    <property type="entry name" value="POLYGALACTURONAN_RHAMNOGALACTURONAN-BINDING PROTEIN YTCQ"/>
    <property type="match status" value="1"/>
</dbReference>
<dbReference type="PANTHER" id="PTHR43649">
    <property type="entry name" value="ARABINOSE-BINDING PROTEIN-RELATED"/>
    <property type="match status" value="1"/>
</dbReference>
<sequence length="268" mass="30315">DIYGFPAYCSTMSTYINNDMIEKAGIPLPDTKNWTHNDFLEIAQKLTKDVSGDGKVDQWGTQLETWGWWPVVYSNGGSILNKERTKCTLDQPEAYEALQWMADWYLKYGVTPSPAPQLMDLFMTGKLGMYYVQWTAHLSAYHQQGVPFNWSVGYVPAGKAGAISVSKGNSWTISTQSKYPDVAWEVMKFLESPKVQQVLGDRLQQIPTRMSVAKSEGFLTRDYAPYDLSPFVFGNAVALPLVPQYREMESIWQSALEDLWMGEATAKE</sequence>
<proteinExistence type="predicted"/>
<gene>
    <name evidence="6" type="ORF">S12H4_37082</name>
</gene>
<dbReference type="Pfam" id="PF01547">
    <property type="entry name" value="SBP_bac_1"/>
    <property type="match status" value="1"/>
</dbReference>
<comment type="caution">
    <text evidence="6">The sequence shown here is derived from an EMBL/GenBank/DDBJ whole genome shotgun (WGS) entry which is preliminary data.</text>
</comment>
<dbReference type="SUPFAM" id="SSF53850">
    <property type="entry name" value="Periplasmic binding protein-like II"/>
    <property type="match status" value="1"/>
</dbReference>
<reference evidence="6" key="1">
    <citation type="journal article" date="2014" name="Front. Microbiol.">
        <title>High frequency of phylogenetically diverse reductive dehalogenase-homologous genes in deep subseafloor sedimentary metagenomes.</title>
        <authorList>
            <person name="Kawai M."/>
            <person name="Futagami T."/>
            <person name="Toyoda A."/>
            <person name="Takaki Y."/>
            <person name="Nishi S."/>
            <person name="Hori S."/>
            <person name="Arai W."/>
            <person name="Tsubouchi T."/>
            <person name="Morono Y."/>
            <person name="Uchiyama I."/>
            <person name="Ito T."/>
            <person name="Fujiyama A."/>
            <person name="Inagaki F."/>
            <person name="Takami H."/>
        </authorList>
    </citation>
    <scope>NUCLEOTIDE SEQUENCE</scope>
    <source>
        <strain evidence="6">Expedition CK06-06</strain>
    </source>
</reference>
<feature type="non-terminal residue" evidence="6">
    <location>
        <position position="1"/>
    </location>
</feature>
<keyword evidence="1" id="KW-1003">Cell membrane</keyword>
<evidence type="ECO:0000256" key="4">
    <source>
        <dbReference type="ARBA" id="ARBA00023139"/>
    </source>
</evidence>
<accession>X1TYB6</accession>
<evidence type="ECO:0000256" key="5">
    <source>
        <dbReference type="ARBA" id="ARBA00023288"/>
    </source>
</evidence>
<evidence type="ECO:0008006" key="7">
    <source>
        <dbReference type="Google" id="ProtNLM"/>
    </source>
</evidence>
<dbReference type="AlphaFoldDB" id="X1TYB6"/>
<keyword evidence="3" id="KW-0472">Membrane</keyword>
<organism evidence="6">
    <name type="scientific">marine sediment metagenome</name>
    <dbReference type="NCBI Taxonomy" id="412755"/>
    <lineage>
        <taxon>unclassified sequences</taxon>
        <taxon>metagenomes</taxon>
        <taxon>ecological metagenomes</taxon>
    </lineage>
</organism>
<protein>
    <recommendedName>
        <fullName evidence="7">Sugar ABC transporter substrate-binding protein</fullName>
    </recommendedName>
</protein>